<feature type="domain" description="Gfo/Idh/MocA-like oxidoreductase N-terminal" evidence="3">
    <location>
        <begin position="7"/>
        <end position="124"/>
    </location>
</feature>
<dbReference type="GO" id="GO:0000166">
    <property type="term" value="F:nucleotide binding"/>
    <property type="evidence" value="ECO:0007669"/>
    <property type="project" value="InterPro"/>
</dbReference>
<dbReference type="GO" id="GO:0016491">
    <property type="term" value="F:oxidoreductase activity"/>
    <property type="evidence" value="ECO:0007669"/>
    <property type="project" value="UniProtKB-KW"/>
</dbReference>
<dbReference type="EMBL" id="SHKY01000001">
    <property type="protein sequence ID" value="RZU51619.1"/>
    <property type="molecule type" value="Genomic_DNA"/>
</dbReference>
<evidence type="ECO:0000259" key="4">
    <source>
        <dbReference type="Pfam" id="PF22725"/>
    </source>
</evidence>
<comment type="caution">
    <text evidence="5">The sequence shown here is derived from an EMBL/GenBank/DDBJ whole genome shotgun (WGS) entry which is preliminary data.</text>
</comment>
<evidence type="ECO:0000256" key="2">
    <source>
        <dbReference type="ARBA" id="ARBA00023002"/>
    </source>
</evidence>
<dbReference type="Gene3D" id="3.40.50.720">
    <property type="entry name" value="NAD(P)-binding Rossmann-like Domain"/>
    <property type="match status" value="1"/>
</dbReference>
<dbReference type="Proteomes" id="UP000292564">
    <property type="component" value="Unassembled WGS sequence"/>
</dbReference>
<dbReference type="Pfam" id="PF01408">
    <property type="entry name" value="GFO_IDH_MocA"/>
    <property type="match status" value="1"/>
</dbReference>
<keyword evidence="2" id="KW-0560">Oxidoreductase</keyword>
<proteinExistence type="inferred from homology"/>
<dbReference type="InterPro" id="IPR000683">
    <property type="entry name" value="Gfo/Idh/MocA-like_OxRdtase_N"/>
</dbReference>
<dbReference type="SUPFAM" id="SSF51735">
    <property type="entry name" value="NAD(P)-binding Rossmann-fold domains"/>
    <property type="match status" value="1"/>
</dbReference>
<name>A0A4Q7ZMW0_9ACTN</name>
<evidence type="ECO:0000256" key="1">
    <source>
        <dbReference type="ARBA" id="ARBA00010928"/>
    </source>
</evidence>
<evidence type="ECO:0000313" key="5">
    <source>
        <dbReference type="EMBL" id="RZU51619.1"/>
    </source>
</evidence>
<dbReference type="InterPro" id="IPR050984">
    <property type="entry name" value="Gfo/Idh/MocA_domain"/>
</dbReference>
<feature type="domain" description="GFO/IDH/MocA-like oxidoreductase" evidence="4">
    <location>
        <begin position="133"/>
        <end position="250"/>
    </location>
</feature>
<dbReference type="SUPFAM" id="SSF55347">
    <property type="entry name" value="Glyceraldehyde-3-phosphate dehydrogenase-like, C-terminal domain"/>
    <property type="match status" value="1"/>
</dbReference>
<dbReference type="PANTHER" id="PTHR22604">
    <property type="entry name" value="OXIDOREDUCTASES"/>
    <property type="match status" value="1"/>
</dbReference>
<dbReference type="AlphaFoldDB" id="A0A4Q7ZMW0"/>
<dbReference type="PANTHER" id="PTHR22604:SF105">
    <property type="entry name" value="TRANS-1,2-DIHYDROBENZENE-1,2-DIOL DEHYDROGENASE"/>
    <property type="match status" value="1"/>
</dbReference>
<dbReference type="InterPro" id="IPR036291">
    <property type="entry name" value="NAD(P)-bd_dom_sf"/>
</dbReference>
<dbReference type="Pfam" id="PF22725">
    <property type="entry name" value="GFO_IDH_MocA_C3"/>
    <property type="match status" value="1"/>
</dbReference>
<accession>A0A4Q7ZMW0</accession>
<evidence type="ECO:0000259" key="3">
    <source>
        <dbReference type="Pfam" id="PF01408"/>
    </source>
</evidence>
<keyword evidence="6" id="KW-1185">Reference proteome</keyword>
<comment type="similarity">
    <text evidence="1">Belongs to the Gfo/Idh/MocA family.</text>
</comment>
<sequence>MTGRPLRLGVLGCADIAVRRVLPAVAASPSLALVAVGSRDPDRGRAVTGRFGGEAVEGYDAVLERSDVDAVYVPLPAALHHEWVCRAIRAGKHVLAEKPLTTTLAETEEAVALARDAGLVLRENFMFVHHSQHRHVRALIADGAVGRVRAVTARFAVPPRPPGDIRLQRHLGGGALNDVGVYPLRAAQLLLGPELTVRTAELDVDERLGVDLGGRVLVQGPDDMSAHLTFGMAHDYTSRYEVDGDLGRIRLDHAFTPAATHRPTVHVERQGTVREVVLPADDQCSNTLAAFARAVRRGPLVDDSIVTQAGLVEAGRQAAHDRAQALR</sequence>
<evidence type="ECO:0000313" key="6">
    <source>
        <dbReference type="Proteomes" id="UP000292564"/>
    </source>
</evidence>
<gene>
    <name evidence="5" type="ORF">EV385_3452</name>
</gene>
<dbReference type="OrthoDB" id="9815825at2"/>
<dbReference type="InterPro" id="IPR055170">
    <property type="entry name" value="GFO_IDH_MocA-like_dom"/>
</dbReference>
<dbReference type="Gene3D" id="3.30.360.10">
    <property type="entry name" value="Dihydrodipicolinate Reductase, domain 2"/>
    <property type="match status" value="1"/>
</dbReference>
<organism evidence="5 6">
    <name type="scientific">Krasilnikovia cinnamomea</name>
    <dbReference type="NCBI Taxonomy" id="349313"/>
    <lineage>
        <taxon>Bacteria</taxon>
        <taxon>Bacillati</taxon>
        <taxon>Actinomycetota</taxon>
        <taxon>Actinomycetes</taxon>
        <taxon>Micromonosporales</taxon>
        <taxon>Micromonosporaceae</taxon>
        <taxon>Krasilnikovia</taxon>
    </lineage>
</organism>
<protein>
    <submittedName>
        <fullName evidence="5">Putative dehydrogenase</fullName>
    </submittedName>
</protein>
<reference evidence="5 6" key="1">
    <citation type="submission" date="2019-02" db="EMBL/GenBank/DDBJ databases">
        <title>Sequencing the genomes of 1000 actinobacteria strains.</title>
        <authorList>
            <person name="Klenk H.-P."/>
        </authorList>
    </citation>
    <scope>NUCLEOTIDE SEQUENCE [LARGE SCALE GENOMIC DNA]</scope>
    <source>
        <strain evidence="5 6">DSM 45162</strain>
    </source>
</reference>